<gene>
    <name evidence="3" type="ORF">JNE38_02510</name>
</gene>
<dbReference type="InterPro" id="IPR002881">
    <property type="entry name" value="DUF58"/>
</dbReference>
<accession>A0ABX7FPE1</accession>
<dbReference type="RefSeq" id="WP_203355111.1">
    <property type="nucleotide sequence ID" value="NZ_CP069127.1"/>
</dbReference>
<evidence type="ECO:0000313" key="4">
    <source>
        <dbReference type="Proteomes" id="UP000596248"/>
    </source>
</evidence>
<keyword evidence="1" id="KW-0472">Membrane</keyword>
<keyword evidence="1" id="KW-1133">Transmembrane helix</keyword>
<proteinExistence type="predicted"/>
<protein>
    <submittedName>
        <fullName evidence="3">DUF58 domain-containing protein</fullName>
    </submittedName>
</protein>
<evidence type="ECO:0000259" key="2">
    <source>
        <dbReference type="Pfam" id="PF01882"/>
    </source>
</evidence>
<organism evidence="3 4">
    <name type="scientific">Brevibacillus choshinensis</name>
    <dbReference type="NCBI Taxonomy" id="54911"/>
    <lineage>
        <taxon>Bacteria</taxon>
        <taxon>Bacillati</taxon>
        <taxon>Bacillota</taxon>
        <taxon>Bacilli</taxon>
        <taxon>Bacillales</taxon>
        <taxon>Paenibacillaceae</taxon>
        <taxon>Brevibacillus</taxon>
    </lineage>
</organism>
<reference evidence="3 4" key="1">
    <citation type="submission" date="2021-01" db="EMBL/GenBank/DDBJ databases">
        <title>Identification of strong promoters based on the transcriptome of Brevibacillus choshinensis.</title>
        <authorList>
            <person name="Yao D."/>
            <person name="Zhang K."/>
            <person name="Wu J."/>
        </authorList>
    </citation>
    <scope>NUCLEOTIDE SEQUENCE [LARGE SCALE GENOMIC DNA]</scope>
    <source>
        <strain evidence="3 4">HPD31-SP3</strain>
    </source>
</reference>
<name>A0ABX7FPE1_BRECH</name>
<dbReference type="PANTHER" id="PTHR34351">
    <property type="entry name" value="SLR1927 PROTEIN-RELATED"/>
    <property type="match status" value="1"/>
</dbReference>
<evidence type="ECO:0000256" key="1">
    <source>
        <dbReference type="SAM" id="Phobius"/>
    </source>
</evidence>
<dbReference type="EMBL" id="CP069127">
    <property type="protein sequence ID" value="QRG68101.1"/>
    <property type="molecule type" value="Genomic_DNA"/>
</dbReference>
<keyword evidence="4" id="KW-1185">Reference proteome</keyword>
<feature type="transmembrane region" description="Helical" evidence="1">
    <location>
        <begin position="12"/>
        <end position="36"/>
    </location>
</feature>
<keyword evidence="1" id="KW-0812">Transmembrane</keyword>
<dbReference type="PANTHER" id="PTHR34351:SF2">
    <property type="entry name" value="DUF58 DOMAIN-CONTAINING PROTEIN"/>
    <property type="match status" value="1"/>
</dbReference>
<sequence>MNTKQTFHVIGFLLLLFALFSGSWFLWLFGGLFFFMPAAQNWWLANMRRWVDLEWIADQTRVMPGTPVQITVRLHNRSWLPLPATWLRLTLPEHVTVEGADEVKVSNQRTAVRLRLDLPMRQSVERILTITPHKRGVIWLTDVQSETLPLFAEEGSSIPLKVSFSMLVYPLPLPLPPISLADTEPDGSRLSRQRRLEDVTFQRGVRPYVPGDRFKHINWKATAKTGSLATRVFEHTARPDWRVVGHILPSYEPLQQRHNDAVNERTISCLAALSVLFRKQSLGYELFMSVKQRGRAHLHMPAGSGKNHHLHVMTQLAQMHHYITTPIAPILRRLEESPSKEAILLITPRLDEDTEQAIDRLLRRGHKVAVLDVSGEQPVLRRNEASRIGRLIAR</sequence>
<feature type="domain" description="DUF58" evidence="2">
    <location>
        <begin position="205"/>
        <end position="370"/>
    </location>
</feature>
<evidence type="ECO:0000313" key="3">
    <source>
        <dbReference type="EMBL" id="QRG68101.1"/>
    </source>
</evidence>
<dbReference type="Pfam" id="PF01882">
    <property type="entry name" value="DUF58"/>
    <property type="match status" value="1"/>
</dbReference>
<dbReference type="Proteomes" id="UP000596248">
    <property type="component" value="Chromosome"/>
</dbReference>